<accession>A0ABU0MQA5</accession>
<keyword evidence="1" id="KW-0732">Signal</keyword>
<protein>
    <recommendedName>
        <fullName evidence="4">DUF4185 domain-containing protein</fullName>
    </recommendedName>
</protein>
<comment type="caution">
    <text evidence="2">The sequence shown here is derived from an EMBL/GenBank/DDBJ whole genome shotgun (WGS) entry which is preliminary data.</text>
</comment>
<organism evidence="2 3">
    <name type="scientific">Azospirillum picis</name>
    <dbReference type="NCBI Taxonomy" id="488438"/>
    <lineage>
        <taxon>Bacteria</taxon>
        <taxon>Pseudomonadati</taxon>
        <taxon>Pseudomonadota</taxon>
        <taxon>Alphaproteobacteria</taxon>
        <taxon>Rhodospirillales</taxon>
        <taxon>Azospirillaceae</taxon>
        <taxon>Azospirillum</taxon>
    </lineage>
</organism>
<evidence type="ECO:0008006" key="4">
    <source>
        <dbReference type="Google" id="ProtNLM"/>
    </source>
</evidence>
<dbReference type="RefSeq" id="WP_246513447.1">
    <property type="nucleotide sequence ID" value="NZ_JAGINO010000021.1"/>
</dbReference>
<keyword evidence="3" id="KW-1185">Reference proteome</keyword>
<dbReference type="Proteomes" id="UP001244552">
    <property type="component" value="Unassembled WGS sequence"/>
</dbReference>
<reference evidence="2 3" key="1">
    <citation type="submission" date="2023-07" db="EMBL/GenBank/DDBJ databases">
        <title>Genomic Encyclopedia of Type Strains, Phase IV (KMG-IV): sequencing the most valuable type-strain genomes for metagenomic binning, comparative biology and taxonomic classification.</title>
        <authorList>
            <person name="Goeker M."/>
        </authorList>
    </citation>
    <scope>NUCLEOTIDE SEQUENCE [LARGE SCALE GENOMIC DNA]</scope>
    <source>
        <strain evidence="2 3">DSM 19922</strain>
    </source>
</reference>
<name>A0ABU0MQA5_9PROT</name>
<sequence length="393" mass="43020">MDWRDGRRTAMWRPGAALILSLALGLGTDPAPAWAVTVRKTGEPELVTSWQHDACAKTDAPDTPARAFRDAGGTVHLVASHSTARALTGASLDTVRPNCTVIYQGNGGNDPRLHDDRSWISSFYTPDGRTVYALVSNEFHGDQRPELCPSGDYMRCWRNSITSAISSDGGASFRPSAPPPDHTVATLPYPYGGDVGRRTGYFAPSNIIRQGSYWYAFIWAEALEAQRRGACLLRTDDLANPQAWRAWNGASFSVRFVRDGQSGEAPGEHVCAPVSPGILQGTVRSVVHHGPSGLFIATMATVRQGVPGVWTTTSPDLLHWSEPQLLWGGSLLFRYDCSDYAAYDYPALLDPQSPSANFDDIGKTAYVYLTRLNLSKCKITWDRDLMRLPVTID</sequence>
<evidence type="ECO:0000256" key="1">
    <source>
        <dbReference type="SAM" id="SignalP"/>
    </source>
</evidence>
<proteinExistence type="predicted"/>
<evidence type="ECO:0000313" key="2">
    <source>
        <dbReference type="EMBL" id="MDQ0535661.1"/>
    </source>
</evidence>
<feature type="signal peptide" evidence="1">
    <location>
        <begin position="1"/>
        <end position="35"/>
    </location>
</feature>
<gene>
    <name evidence="2" type="ORF">QO018_004545</name>
</gene>
<evidence type="ECO:0000313" key="3">
    <source>
        <dbReference type="Proteomes" id="UP001244552"/>
    </source>
</evidence>
<feature type="chain" id="PRO_5045606308" description="DUF4185 domain-containing protein" evidence="1">
    <location>
        <begin position="36"/>
        <end position="393"/>
    </location>
</feature>
<dbReference type="EMBL" id="JAUSVU010000019">
    <property type="protein sequence ID" value="MDQ0535661.1"/>
    <property type="molecule type" value="Genomic_DNA"/>
</dbReference>